<dbReference type="InterPro" id="IPR013324">
    <property type="entry name" value="RNA_pol_sigma_r3/r4-like"/>
</dbReference>
<dbReference type="Gene3D" id="1.10.10.10">
    <property type="entry name" value="Winged helix-like DNA-binding domain superfamily/Winged helix DNA-binding domain"/>
    <property type="match status" value="1"/>
</dbReference>
<dbReference type="InterPro" id="IPR007627">
    <property type="entry name" value="RNA_pol_sigma70_r2"/>
</dbReference>
<keyword evidence="4 6" id="KW-0238">DNA-binding</keyword>
<keyword evidence="5 6" id="KW-0804">Transcription</keyword>
<dbReference type="InterPro" id="IPR013249">
    <property type="entry name" value="RNA_pol_sigma70_r4_t2"/>
</dbReference>
<dbReference type="InterPro" id="IPR039425">
    <property type="entry name" value="RNA_pol_sigma-70-like"/>
</dbReference>
<dbReference type="GO" id="GO:0016987">
    <property type="term" value="F:sigma factor activity"/>
    <property type="evidence" value="ECO:0007669"/>
    <property type="project" value="UniProtKB-KW"/>
</dbReference>
<dbReference type="Pfam" id="PF04542">
    <property type="entry name" value="Sigma70_r2"/>
    <property type="match status" value="1"/>
</dbReference>
<evidence type="ECO:0000313" key="10">
    <source>
        <dbReference type="Proteomes" id="UP000317648"/>
    </source>
</evidence>
<dbReference type="Pfam" id="PF08281">
    <property type="entry name" value="Sigma70_r4_2"/>
    <property type="match status" value="1"/>
</dbReference>
<dbReference type="KEGG" id="lcre:Pla8534_06210"/>
<dbReference type="Proteomes" id="UP000317648">
    <property type="component" value="Chromosome"/>
</dbReference>
<dbReference type="PANTHER" id="PTHR43133">
    <property type="entry name" value="RNA POLYMERASE ECF-TYPE SIGMA FACTO"/>
    <property type="match status" value="1"/>
</dbReference>
<evidence type="ECO:0000256" key="3">
    <source>
        <dbReference type="ARBA" id="ARBA00023082"/>
    </source>
</evidence>
<keyword evidence="3 6" id="KW-0731">Sigma factor</keyword>
<comment type="similarity">
    <text evidence="1 6">Belongs to the sigma-70 factor family. ECF subfamily.</text>
</comment>
<dbReference type="SUPFAM" id="SSF88946">
    <property type="entry name" value="Sigma2 domain of RNA polymerase sigma factors"/>
    <property type="match status" value="1"/>
</dbReference>
<evidence type="ECO:0000256" key="2">
    <source>
        <dbReference type="ARBA" id="ARBA00023015"/>
    </source>
</evidence>
<dbReference type="InterPro" id="IPR014284">
    <property type="entry name" value="RNA_pol_sigma-70_dom"/>
</dbReference>
<accession>A0A518DLX6</accession>
<sequence length="197" mass="22985">MNDMLPNDDDAIEAAIRRVCSGDTAAFEVVVRQHERLVRTWLSVHAPPGVDVDDLAQRSFLAAFTRLNEYTPGTHFTAWLLAITRFQLRTETTRLRRIADYHTRYAPDLLQRALDQRSEETPEIWSTRLEHLQSCLRCLDKSLRQYITWRYADNLPLEEMASRCDRSVGAIKKQLWKIRQKLQQCVESRMEHEGGLS</sequence>
<dbReference type="InterPro" id="IPR036388">
    <property type="entry name" value="WH-like_DNA-bd_sf"/>
</dbReference>
<feature type="domain" description="RNA polymerase sigma-70 region 2" evidence="7">
    <location>
        <begin position="31"/>
        <end position="97"/>
    </location>
</feature>
<dbReference type="PROSITE" id="PS01063">
    <property type="entry name" value="SIGMA70_ECF"/>
    <property type="match status" value="1"/>
</dbReference>
<evidence type="ECO:0000259" key="8">
    <source>
        <dbReference type="Pfam" id="PF08281"/>
    </source>
</evidence>
<dbReference type="NCBIfam" id="TIGR02937">
    <property type="entry name" value="sigma70-ECF"/>
    <property type="match status" value="1"/>
</dbReference>
<evidence type="ECO:0000256" key="4">
    <source>
        <dbReference type="ARBA" id="ARBA00023125"/>
    </source>
</evidence>
<dbReference type="PANTHER" id="PTHR43133:SF51">
    <property type="entry name" value="RNA POLYMERASE SIGMA FACTOR"/>
    <property type="match status" value="1"/>
</dbReference>
<dbReference type="Gene3D" id="1.10.1740.10">
    <property type="match status" value="1"/>
</dbReference>
<keyword evidence="2 6" id="KW-0805">Transcription regulation</keyword>
<dbReference type="OrthoDB" id="266768at2"/>
<evidence type="ECO:0000256" key="1">
    <source>
        <dbReference type="ARBA" id="ARBA00010641"/>
    </source>
</evidence>
<dbReference type="SUPFAM" id="SSF88659">
    <property type="entry name" value="Sigma3 and sigma4 domains of RNA polymerase sigma factors"/>
    <property type="match status" value="1"/>
</dbReference>
<dbReference type="InterPro" id="IPR000838">
    <property type="entry name" value="RNA_pol_sigma70_ECF_CS"/>
</dbReference>
<feature type="domain" description="RNA polymerase sigma factor 70 region 4 type 2" evidence="8">
    <location>
        <begin position="132"/>
        <end position="182"/>
    </location>
</feature>
<organism evidence="9 10">
    <name type="scientific">Lignipirellula cremea</name>
    <dbReference type="NCBI Taxonomy" id="2528010"/>
    <lineage>
        <taxon>Bacteria</taxon>
        <taxon>Pseudomonadati</taxon>
        <taxon>Planctomycetota</taxon>
        <taxon>Planctomycetia</taxon>
        <taxon>Pirellulales</taxon>
        <taxon>Pirellulaceae</taxon>
        <taxon>Lignipirellula</taxon>
    </lineage>
</organism>
<dbReference type="EMBL" id="CP036433">
    <property type="protein sequence ID" value="QDU92848.1"/>
    <property type="molecule type" value="Genomic_DNA"/>
</dbReference>
<name>A0A518DLX6_9BACT</name>
<keyword evidence="10" id="KW-1185">Reference proteome</keyword>
<dbReference type="GO" id="GO:0006352">
    <property type="term" value="P:DNA-templated transcription initiation"/>
    <property type="evidence" value="ECO:0007669"/>
    <property type="project" value="InterPro"/>
</dbReference>
<gene>
    <name evidence="9" type="primary">rpoE_1</name>
    <name evidence="9" type="ORF">Pla8534_06210</name>
</gene>
<dbReference type="GO" id="GO:0003677">
    <property type="term" value="F:DNA binding"/>
    <property type="evidence" value="ECO:0007669"/>
    <property type="project" value="UniProtKB-KW"/>
</dbReference>
<reference evidence="9 10" key="1">
    <citation type="submission" date="2019-02" db="EMBL/GenBank/DDBJ databases">
        <title>Deep-cultivation of Planctomycetes and their phenomic and genomic characterization uncovers novel biology.</title>
        <authorList>
            <person name="Wiegand S."/>
            <person name="Jogler M."/>
            <person name="Boedeker C."/>
            <person name="Pinto D."/>
            <person name="Vollmers J."/>
            <person name="Rivas-Marin E."/>
            <person name="Kohn T."/>
            <person name="Peeters S.H."/>
            <person name="Heuer A."/>
            <person name="Rast P."/>
            <person name="Oberbeckmann S."/>
            <person name="Bunk B."/>
            <person name="Jeske O."/>
            <person name="Meyerdierks A."/>
            <person name="Storesund J.E."/>
            <person name="Kallscheuer N."/>
            <person name="Luecker S."/>
            <person name="Lage O.M."/>
            <person name="Pohl T."/>
            <person name="Merkel B.J."/>
            <person name="Hornburger P."/>
            <person name="Mueller R.-W."/>
            <person name="Bruemmer F."/>
            <person name="Labrenz M."/>
            <person name="Spormann A.M."/>
            <person name="Op den Camp H."/>
            <person name="Overmann J."/>
            <person name="Amann R."/>
            <person name="Jetten M.S.M."/>
            <person name="Mascher T."/>
            <person name="Medema M.H."/>
            <person name="Devos D.P."/>
            <person name="Kaster A.-K."/>
            <person name="Ovreas L."/>
            <person name="Rohde M."/>
            <person name="Galperin M.Y."/>
            <person name="Jogler C."/>
        </authorList>
    </citation>
    <scope>NUCLEOTIDE SEQUENCE [LARGE SCALE GENOMIC DNA]</scope>
    <source>
        <strain evidence="9 10">Pla85_3_4</strain>
    </source>
</reference>
<evidence type="ECO:0000259" key="7">
    <source>
        <dbReference type="Pfam" id="PF04542"/>
    </source>
</evidence>
<evidence type="ECO:0000256" key="5">
    <source>
        <dbReference type="ARBA" id="ARBA00023163"/>
    </source>
</evidence>
<evidence type="ECO:0000256" key="6">
    <source>
        <dbReference type="RuleBase" id="RU000716"/>
    </source>
</evidence>
<protein>
    <recommendedName>
        <fullName evidence="6">RNA polymerase sigma factor</fullName>
    </recommendedName>
</protein>
<proteinExistence type="inferred from homology"/>
<dbReference type="InterPro" id="IPR013325">
    <property type="entry name" value="RNA_pol_sigma_r2"/>
</dbReference>
<dbReference type="AlphaFoldDB" id="A0A518DLX6"/>
<evidence type="ECO:0000313" key="9">
    <source>
        <dbReference type="EMBL" id="QDU92848.1"/>
    </source>
</evidence>